<comment type="subcellular location">
    <subcellularLocation>
        <location evidence="1">Nucleus</location>
    </subcellularLocation>
</comment>
<evidence type="ECO:0000256" key="3">
    <source>
        <dbReference type="ARBA" id="ARBA00023125"/>
    </source>
</evidence>
<dbReference type="GO" id="GO:0000981">
    <property type="term" value="F:DNA-binding transcription factor activity, RNA polymerase II-specific"/>
    <property type="evidence" value="ECO:0007669"/>
    <property type="project" value="TreeGrafter"/>
</dbReference>
<dbReference type="SUPFAM" id="SSF47459">
    <property type="entry name" value="HLH, helix-loop-helix DNA-binding domain"/>
    <property type="match status" value="1"/>
</dbReference>
<name>A0A2P6SK42_ROSCH</name>
<sequence length="270" mass="30642">MTNWDTQMNMNRKIGFCMGSKAIESDNETGDISDVPFDQSSLFTYQTAVTAGYSNGEFRYDHGIFQHPMLFDKNINSATQFQEDLQVIQNARKRPIIEVNDILPKNDLGGSIGERTTSNEWNQNKRNKGTNSQQQWHNQFQEASMEKQDNRKLQVPVRRSQKLSDKITALQKLVSPYGKTDTASVLQEASIYIVLLQQQIQNLHRIFSSSYKNAAGLHTQESGSSSQVLDLRSNGLCLVPISLTQKVTMEEGFDEDHLSTSRKFVIANHF</sequence>
<dbReference type="GO" id="GO:0000978">
    <property type="term" value="F:RNA polymerase II cis-regulatory region sequence-specific DNA binding"/>
    <property type="evidence" value="ECO:0007669"/>
    <property type="project" value="TreeGrafter"/>
</dbReference>
<feature type="domain" description="BHLH" evidence="7">
    <location>
        <begin position="147"/>
        <end position="196"/>
    </location>
</feature>
<keyword evidence="5" id="KW-0539">Nucleus</keyword>
<evidence type="ECO:0000256" key="4">
    <source>
        <dbReference type="ARBA" id="ARBA00023163"/>
    </source>
</evidence>
<evidence type="ECO:0000256" key="5">
    <source>
        <dbReference type="ARBA" id="ARBA00023242"/>
    </source>
</evidence>
<dbReference type="Proteomes" id="UP000238479">
    <property type="component" value="Chromosome 1"/>
</dbReference>
<keyword evidence="2" id="KW-0805">Transcription regulation</keyword>
<dbReference type="Gene3D" id="4.10.280.10">
    <property type="entry name" value="Helix-loop-helix DNA-binding domain"/>
    <property type="match status" value="1"/>
</dbReference>
<feature type="compositionally biased region" description="Polar residues" evidence="6">
    <location>
        <begin position="114"/>
        <end position="142"/>
    </location>
</feature>
<dbReference type="PANTHER" id="PTHR16223:SF138">
    <property type="entry name" value="TRANSCRIPTION FACTOR BHLH103-LIKE"/>
    <property type="match status" value="1"/>
</dbReference>
<protein>
    <submittedName>
        <fullName evidence="8">Putative transcription factor bHLH family</fullName>
    </submittedName>
</protein>
<reference evidence="8 9" key="1">
    <citation type="journal article" date="2018" name="Nat. Genet.">
        <title>The Rosa genome provides new insights in the design of modern roses.</title>
        <authorList>
            <person name="Bendahmane M."/>
        </authorList>
    </citation>
    <scope>NUCLEOTIDE SEQUENCE [LARGE SCALE GENOMIC DNA]</scope>
    <source>
        <strain evidence="9">cv. Old Blush</strain>
    </source>
</reference>
<keyword evidence="4" id="KW-0804">Transcription</keyword>
<dbReference type="PANTHER" id="PTHR16223">
    <property type="entry name" value="TRANSCRIPTION FACTOR BHLH83-RELATED"/>
    <property type="match status" value="1"/>
</dbReference>
<dbReference type="InterPro" id="IPR045239">
    <property type="entry name" value="bHLH95_bHLH"/>
</dbReference>
<dbReference type="GO" id="GO:0005634">
    <property type="term" value="C:nucleus"/>
    <property type="evidence" value="ECO:0007669"/>
    <property type="project" value="UniProtKB-SubCell"/>
</dbReference>
<dbReference type="Gramene" id="PRQ59048">
    <property type="protein sequence ID" value="PRQ59048"/>
    <property type="gene ID" value="RchiOBHm_Chr1g0365881"/>
</dbReference>
<dbReference type="InterPro" id="IPR036638">
    <property type="entry name" value="HLH_DNA-bd_sf"/>
</dbReference>
<evidence type="ECO:0000259" key="7">
    <source>
        <dbReference type="PROSITE" id="PS50888"/>
    </source>
</evidence>
<evidence type="ECO:0000256" key="2">
    <source>
        <dbReference type="ARBA" id="ARBA00023015"/>
    </source>
</evidence>
<gene>
    <name evidence="8" type="ORF">RchiOBHm_Chr1g0365881</name>
</gene>
<comment type="caution">
    <text evidence="8">The sequence shown here is derived from an EMBL/GenBank/DDBJ whole genome shotgun (WGS) entry which is preliminary data.</text>
</comment>
<proteinExistence type="predicted"/>
<dbReference type="EMBL" id="PDCK01000039">
    <property type="protein sequence ID" value="PRQ59048.1"/>
    <property type="molecule type" value="Genomic_DNA"/>
</dbReference>
<dbReference type="PROSITE" id="PS50888">
    <property type="entry name" value="BHLH"/>
    <property type="match status" value="1"/>
</dbReference>
<dbReference type="InterPro" id="IPR045843">
    <property type="entry name" value="IND-like"/>
</dbReference>
<organism evidence="8 9">
    <name type="scientific">Rosa chinensis</name>
    <name type="common">China rose</name>
    <dbReference type="NCBI Taxonomy" id="74649"/>
    <lineage>
        <taxon>Eukaryota</taxon>
        <taxon>Viridiplantae</taxon>
        <taxon>Streptophyta</taxon>
        <taxon>Embryophyta</taxon>
        <taxon>Tracheophyta</taxon>
        <taxon>Spermatophyta</taxon>
        <taxon>Magnoliopsida</taxon>
        <taxon>eudicotyledons</taxon>
        <taxon>Gunneridae</taxon>
        <taxon>Pentapetalae</taxon>
        <taxon>rosids</taxon>
        <taxon>fabids</taxon>
        <taxon>Rosales</taxon>
        <taxon>Rosaceae</taxon>
        <taxon>Rosoideae</taxon>
        <taxon>Rosoideae incertae sedis</taxon>
        <taxon>Rosa</taxon>
    </lineage>
</organism>
<feature type="region of interest" description="Disordered" evidence="6">
    <location>
        <begin position="109"/>
        <end position="158"/>
    </location>
</feature>
<evidence type="ECO:0000256" key="1">
    <source>
        <dbReference type="ARBA" id="ARBA00004123"/>
    </source>
</evidence>
<evidence type="ECO:0000313" key="9">
    <source>
        <dbReference type="Proteomes" id="UP000238479"/>
    </source>
</evidence>
<keyword evidence="9" id="KW-1185">Reference proteome</keyword>
<keyword evidence="3" id="KW-0238">DNA-binding</keyword>
<dbReference type="GO" id="GO:0046983">
    <property type="term" value="F:protein dimerization activity"/>
    <property type="evidence" value="ECO:0007669"/>
    <property type="project" value="InterPro"/>
</dbReference>
<evidence type="ECO:0000313" key="8">
    <source>
        <dbReference type="EMBL" id="PRQ59048.1"/>
    </source>
</evidence>
<dbReference type="STRING" id="74649.A0A2P6SK42"/>
<accession>A0A2P6SK42</accession>
<dbReference type="InterPro" id="IPR011598">
    <property type="entry name" value="bHLH_dom"/>
</dbReference>
<evidence type="ECO:0000256" key="6">
    <source>
        <dbReference type="SAM" id="MobiDB-lite"/>
    </source>
</evidence>
<dbReference type="AlphaFoldDB" id="A0A2P6SK42"/>
<dbReference type="CDD" id="cd11393">
    <property type="entry name" value="bHLH_AtbHLH_like"/>
    <property type="match status" value="1"/>
</dbReference>